<dbReference type="PANTHER" id="PTHR30514">
    <property type="entry name" value="GLUCOKINASE"/>
    <property type="match status" value="1"/>
</dbReference>
<dbReference type="PROSITE" id="PS51464">
    <property type="entry name" value="SIS"/>
    <property type="match status" value="1"/>
</dbReference>
<dbReference type="PANTHER" id="PTHR30514:SF1">
    <property type="entry name" value="HTH-TYPE TRANSCRIPTIONAL REGULATOR HEXR-RELATED"/>
    <property type="match status" value="1"/>
</dbReference>
<keyword evidence="1" id="KW-0805">Transcription regulation</keyword>
<dbReference type="Gene3D" id="3.40.50.10490">
    <property type="entry name" value="Glucose-6-phosphate isomerase like protein, domain 1"/>
    <property type="match status" value="1"/>
</dbReference>
<name>A0ABV6D4I4_9HYPH</name>
<protein>
    <submittedName>
        <fullName evidence="6">MurR/RpiR family transcriptional regulator</fullName>
    </submittedName>
</protein>
<dbReference type="SUPFAM" id="SSF53697">
    <property type="entry name" value="SIS domain"/>
    <property type="match status" value="1"/>
</dbReference>
<dbReference type="EMBL" id="JBHLXD010000004">
    <property type="protein sequence ID" value="MFC0207542.1"/>
    <property type="molecule type" value="Genomic_DNA"/>
</dbReference>
<evidence type="ECO:0000256" key="2">
    <source>
        <dbReference type="ARBA" id="ARBA00023125"/>
    </source>
</evidence>
<dbReference type="InterPro" id="IPR046348">
    <property type="entry name" value="SIS_dom_sf"/>
</dbReference>
<dbReference type="CDD" id="cd05013">
    <property type="entry name" value="SIS_RpiR"/>
    <property type="match status" value="1"/>
</dbReference>
<organism evidence="6 7">
    <name type="scientific">Chelativorans intermedius</name>
    <dbReference type="NCBI Taxonomy" id="515947"/>
    <lineage>
        <taxon>Bacteria</taxon>
        <taxon>Pseudomonadati</taxon>
        <taxon>Pseudomonadota</taxon>
        <taxon>Alphaproteobacteria</taxon>
        <taxon>Hyphomicrobiales</taxon>
        <taxon>Phyllobacteriaceae</taxon>
        <taxon>Chelativorans</taxon>
    </lineage>
</organism>
<dbReference type="Gene3D" id="1.10.10.10">
    <property type="entry name" value="Winged helix-like DNA-binding domain superfamily/Winged helix DNA-binding domain"/>
    <property type="match status" value="1"/>
</dbReference>
<dbReference type="InterPro" id="IPR009057">
    <property type="entry name" value="Homeodomain-like_sf"/>
</dbReference>
<dbReference type="Pfam" id="PF01380">
    <property type="entry name" value="SIS"/>
    <property type="match status" value="1"/>
</dbReference>
<dbReference type="InterPro" id="IPR036388">
    <property type="entry name" value="WH-like_DNA-bd_sf"/>
</dbReference>
<dbReference type="InterPro" id="IPR047640">
    <property type="entry name" value="RpiR-like"/>
</dbReference>
<keyword evidence="7" id="KW-1185">Reference proteome</keyword>
<keyword evidence="2" id="KW-0238">DNA-binding</keyword>
<dbReference type="InterPro" id="IPR035472">
    <property type="entry name" value="RpiR-like_SIS"/>
</dbReference>
<sequence>MSVAGESSQERAQRTVDIIARLKDRLERGREAERRLVESILSDLQFAAHASIAQIADRAGVSQPTITRLARAMGFPGTREMRFHLAQALAIGGAYLRTPANVPGDEGLALSGRVIAKVAGGAHAALELMTAALADVDLERMARQIARASQILVYGTGGGSSMAAVELQNRLFRLGLHVTAHTDPQLQRMSASVLSPGTLVIGFSISGQAGSVIDAVRIARQYGARALVVTMAGSPLANAAEWVLPFTFKEDGNLLKPSSSRYALLAAVDILAMATAETIGPRVLESLRRVRHSLASQNIRDPNLPIGD</sequence>
<gene>
    <name evidence="6" type="ORF">ACFFJ2_03900</name>
</gene>
<reference evidence="6 7" key="1">
    <citation type="submission" date="2024-09" db="EMBL/GenBank/DDBJ databases">
        <authorList>
            <person name="Sun Q."/>
            <person name="Mori K."/>
        </authorList>
    </citation>
    <scope>NUCLEOTIDE SEQUENCE [LARGE SCALE GENOMIC DNA]</scope>
    <source>
        <strain evidence="6 7">CCM 8543</strain>
    </source>
</reference>
<dbReference type="PROSITE" id="PS51071">
    <property type="entry name" value="HTH_RPIR"/>
    <property type="match status" value="1"/>
</dbReference>
<evidence type="ECO:0000259" key="5">
    <source>
        <dbReference type="PROSITE" id="PS51464"/>
    </source>
</evidence>
<evidence type="ECO:0000313" key="7">
    <source>
        <dbReference type="Proteomes" id="UP001589755"/>
    </source>
</evidence>
<evidence type="ECO:0000259" key="4">
    <source>
        <dbReference type="PROSITE" id="PS51071"/>
    </source>
</evidence>
<proteinExistence type="predicted"/>
<dbReference type="Proteomes" id="UP001589755">
    <property type="component" value="Unassembled WGS sequence"/>
</dbReference>
<dbReference type="RefSeq" id="WP_261519197.1">
    <property type="nucleotide sequence ID" value="NZ_JAODNW010000003.1"/>
</dbReference>
<dbReference type="SUPFAM" id="SSF46689">
    <property type="entry name" value="Homeodomain-like"/>
    <property type="match status" value="1"/>
</dbReference>
<feature type="domain" description="SIS" evidence="5">
    <location>
        <begin position="141"/>
        <end position="281"/>
    </location>
</feature>
<evidence type="ECO:0000313" key="6">
    <source>
        <dbReference type="EMBL" id="MFC0207542.1"/>
    </source>
</evidence>
<dbReference type="InterPro" id="IPR000281">
    <property type="entry name" value="HTH_RpiR"/>
</dbReference>
<evidence type="ECO:0000256" key="3">
    <source>
        <dbReference type="ARBA" id="ARBA00023163"/>
    </source>
</evidence>
<evidence type="ECO:0000256" key="1">
    <source>
        <dbReference type="ARBA" id="ARBA00023015"/>
    </source>
</evidence>
<feature type="domain" description="HTH rpiR-type" evidence="4">
    <location>
        <begin position="16"/>
        <end position="92"/>
    </location>
</feature>
<accession>A0ABV6D4I4</accession>
<dbReference type="InterPro" id="IPR001347">
    <property type="entry name" value="SIS_dom"/>
</dbReference>
<keyword evidence="3" id="KW-0804">Transcription</keyword>
<dbReference type="Pfam" id="PF01418">
    <property type="entry name" value="HTH_6"/>
    <property type="match status" value="1"/>
</dbReference>
<comment type="caution">
    <text evidence="6">The sequence shown here is derived from an EMBL/GenBank/DDBJ whole genome shotgun (WGS) entry which is preliminary data.</text>
</comment>